<reference evidence="8" key="1">
    <citation type="submission" date="2016-10" db="EMBL/GenBank/DDBJ databases">
        <authorList>
            <person name="Varghese N."/>
            <person name="Submissions S."/>
        </authorList>
    </citation>
    <scope>NUCLEOTIDE SEQUENCE [LARGE SCALE GENOMIC DNA]</scope>
    <source>
        <strain evidence="8">DSM 17465</strain>
    </source>
</reference>
<dbReference type="GO" id="GO:0020037">
    <property type="term" value="F:heme binding"/>
    <property type="evidence" value="ECO:0007669"/>
    <property type="project" value="InterPro"/>
</dbReference>
<feature type="chain" id="PRO_5010242503" evidence="6">
    <location>
        <begin position="21"/>
        <end position="190"/>
    </location>
</feature>
<dbReference type="InterPro" id="IPR002321">
    <property type="entry name" value="Cyt_c_II"/>
</dbReference>
<keyword evidence="3" id="KW-0479">Metal-binding</keyword>
<evidence type="ECO:0000256" key="3">
    <source>
        <dbReference type="ARBA" id="ARBA00022723"/>
    </source>
</evidence>
<dbReference type="PIRSF" id="PIRSF000027">
    <property type="entry name" value="Cytc_c_prime"/>
    <property type="match status" value="1"/>
</dbReference>
<dbReference type="GO" id="GO:0005506">
    <property type="term" value="F:iron ion binding"/>
    <property type="evidence" value="ECO:0007669"/>
    <property type="project" value="InterPro"/>
</dbReference>
<evidence type="ECO:0000256" key="2">
    <source>
        <dbReference type="ARBA" id="ARBA00022617"/>
    </source>
</evidence>
<keyword evidence="5" id="KW-0408">Iron</keyword>
<gene>
    <name evidence="7" type="ORF">SAMN05444141_101943</name>
</gene>
<dbReference type="GO" id="GO:0009055">
    <property type="term" value="F:electron transfer activity"/>
    <property type="evidence" value="ECO:0007669"/>
    <property type="project" value="InterPro"/>
</dbReference>
<dbReference type="AlphaFoldDB" id="A0A1I6YKE5"/>
<dbReference type="GO" id="GO:0022900">
    <property type="term" value="P:electron transport chain"/>
    <property type="evidence" value="ECO:0007669"/>
    <property type="project" value="InterPro"/>
</dbReference>
<keyword evidence="6" id="KW-0732">Signal</keyword>
<dbReference type="Gene3D" id="1.20.120.10">
    <property type="entry name" value="Cytochrome c/b562"/>
    <property type="match status" value="1"/>
</dbReference>
<keyword evidence="1" id="KW-0813">Transport</keyword>
<dbReference type="EMBL" id="FPBD01000001">
    <property type="protein sequence ID" value="SFT50945.1"/>
    <property type="molecule type" value="Genomic_DNA"/>
</dbReference>
<feature type="signal peptide" evidence="6">
    <location>
        <begin position="1"/>
        <end position="20"/>
    </location>
</feature>
<evidence type="ECO:0000256" key="5">
    <source>
        <dbReference type="ARBA" id="ARBA00023004"/>
    </source>
</evidence>
<dbReference type="Proteomes" id="UP000183371">
    <property type="component" value="Unassembled WGS sequence"/>
</dbReference>
<evidence type="ECO:0000256" key="6">
    <source>
        <dbReference type="SAM" id="SignalP"/>
    </source>
</evidence>
<organism evidence="7 8">
    <name type="scientific">Pseudovibrio denitrificans</name>
    <dbReference type="NCBI Taxonomy" id="258256"/>
    <lineage>
        <taxon>Bacteria</taxon>
        <taxon>Pseudomonadati</taxon>
        <taxon>Pseudomonadota</taxon>
        <taxon>Alphaproteobacteria</taxon>
        <taxon>Hyphomicrobiales</taxon>
        <taxon>Stappiaceae</taxon>
        <taxon>Pseudovibrio</taxon>
    </lineage>
</organism>
<dbReference type="Pfam" id="PF01322">
    <property type="entry name" value="Cytochrom_C_2"/>
    <property type="match status" value="1"/>
</dbReference>
<dbReference type="SUPFAM" id="SSF47175">
    <property type="entry name" value="Cytochromes"/>
    <property type="match status" value="1"/>
</dbReference>
<evidence type="ECO:0000313" key="7">
    <source>
        <dbReference type="EMBL" id="SFT50945.1"/>
    </source>
</evidence>
<dbReference type="PROSITE" id="PS51009">
    <property type="entry name" value="CYTCII"/>
    <property type="match status" value="1"/>
</dbReference>
<dbReference type="InterPro" id="IPR010980">
    <property type="entry name" value="Cyt_c/b562"/>
</dbReference>
<evidence type="ECO:0000256" key="1">
    <source>
        <dbReference type="ARBA" id="ARBA00022448"/>
    </source>
</evidence>
<proteinExistence type="predicted"/>
<sequence>MKTLAIFTSGILLVSSVAGAIAHGGATGIVKERMVAMGAMGKVMKSLSGMMRGDSDYDAEAVRKGAAVLQSHAGESLISLFPEGSINGPSEATPEIWSNWQEFERLSMDLELYAAALGRAASKGLAHSASGSGMMGQMTMGNSGMMGQSMMGGNAMTNDPETLAQMPVEGLFKMTAQTCSSCHTKFRVEK</sequence>
<protein>
    <submittedName>
        <fullName evidence="7">Cytochrome c556</fullName>
    </submittedName>
</protein>
<keyword evidence="4" id="KW-0249">Electron transport</keyword>
<dbReference type="GO" id="GO:0042597">
    <property type="term" value="C:periplasmic space"/>
    <property type="evidence" value="ECO:0007669"/>
    <property type="project" value="InterPro"/>
</dbReference>
<name>A0A1I6YKE5_9HYPH</name>
<keyword evidence="8" id="KW-1185">Reference proteome</keyword>
<evidence type="ECO:0000313" key="8">
    <source>
        <dbReference type="Proteomes" id="UP000183371"/>
    </source>
</evidence>
<dbReference type="InterPro" id="IPR012127">
    <property type="entry name" value="Cyt_c_prime"/>
</dbReference>
<dbReference type="RefSeq" id="WP_054783292.1">
    <property type="nucleotide sequence ID" value="NZ_FPBD01000001.1"/>
</dbReference>
<accession>A0A1I6YKE5</accession>
<evidence type="ECO:0000256" key="4">
    <source>
        <dbReference type="ARBA" id="ARBA00022982"/>
    </source>
</evidence>
<keyword evidence="2" id="KW-0349">Heme</keyword>